<organism evidence="1 2">
    <name type="scientific">Lujinxingia litoralis</name>
    <dbReference type="NCBI Taxonomy" id="2211119"/>
    <lineage>
        <taxon>Bacteria</taxon>
        <taxon>Deltaproteobacteria</taxon>
        <taxon>Bradymonadales</taxon>
        <taxon>Lujinxingiaceae</taxon>
        <taxon>Lujinxingia</taxon>
    </lineage>
</organism>
<sequence length="274" mass="30810">MRARRGAVIAALALVAFWALPGGLAEAGEPETGEQARYRVSYGPAHLADLSLEVRCLEGARAQGRLFAKSRGMASQVHPFRVQLDTLREEGGAALRAQTFIEERGEPRRYRSRFVREPRVRTEWEFRGVTRREQARLPGHGHDLLSWMLRLREEVAGQGELQGRRRFVVWDGWKLVYLDVTPGRVEERWTEVGALRAQRFALSRTFLNHEAEQAPRPAGQSVQALGAIWIELAPRALPVEMAFEAPIGEVRIEVQAHQGQGCHPAGDSRRAGRD</sequence>
<name>A0A328C2Z7_9DELT</name>
<dbReference type="RefSeq" id="WP_111731303.1">
    <property type="nucleotide sequence ID" value="NZ_QHKO01000012.1"/>
</dbReference>
<evidence type="ECO:0000313" key="1">
    <source>
        <dbReference type="EMBL" id="RAL20285.1"/>
    </source>
</evidence>
<protein>
    <recommendedName>
        <fullName evidence="3">DUF3108 domain-containing protein</fullName>
    </recommendedName>
</protein>
<accession>A0A328C2Z7</accession>
<comment type="caution">
    <text evidence="1">The sequence shown here is derived from an EMBL/GenBank/DDBJ whole genome shotgun (WGS) entry which is preliminary data.</text>
</comment>
<gene>
    <name evidence="1" type="ORF">DL240_18065</name>
</gene>
<reference evidence="1 2" key="1">
    <citation type="submission" date="2018-05" db="EMBL/GenBank/DDBJ databases">
        <title>Lujinxingia marina gen. nov. sp. nov., a new facultative anaerobic member of the class Deltaproteobacteria, and proposal of Lujinxingaceae fam. nov.</title>
        <authorList>
            <person name="Li C.-M."/>
        </authorList>
    </citation>
    <scope>NUCLEOTIDE SEQUENCE [LARGE SCALE GENOMIC DNA]</scope>
    <source>
        <strain evidence="1 2">B210</strain>
    </source>
</reference>
<evidence type="ECO:0008006" key="3">
    <source>
        <dbReference type="Google" id="ProtNLM"/>
    </source>
</evidence>
<dbReference type="EMBL" id="QHKO01000012">
    <property type="protein sequence ID" value="RAL20285.1"/>
    <property type="molecule type" value="Genomic_DNA"/>
</dbReference>
<dbReference type="Proteomes" id="UP000249169">
    <property type="component" value="Unassembled WGS sequence"/>
</dbReference>
<keyword evidence="2" id="KW-1185">Reference proteome</keyword>
<dbReference type="OrthoDB" id="5500182at2"/>
<proteinExistence type="predicted"/>
<evidence type="ECO:0000313" key="2">
    <source>
        <dbReference type="Proteomes" id="UP000249169"/>
    </source>
</evidence>
<dbReference type="AlphaFoldDB" id="A0A328C2Z7"/>